<keyword evidence="1" id="KW-0812">Transmembrane</keyword>
<dbReference type="EMBL" id="OOIL02004257">
    <property type="protein sequence ID" value="VFQ91189.1"/>
    <property type="molecule type" value="Genomic_DNA"/>
</dbReference>
<name>A0A484MRQ6_9ASTE</name>
<evidence type="ECO:0000256" key="1">
    <source>
        <dbReference type="SAM" id="Phobius"/>
    </source>
</evidence>
<evidence type="ECO:0000313" key="3">
    <source>
        <dbReference type="Proteomes" id="UP000595140"/>
    </source>
</evidence>
<keyword evidence="3" id="KW-1185">Reference proteome</keyword>
<keyword evidence="1" id="KW-0472">Membrane</keyword>
<evidence type="ECO:0000313" key="2">
    <source>
        <dbReference type="EMBL" id="VFQ91189.1"/>
    </source>
</evidence>
<dbReference type="Proteomes" id="UP000595140">
    <property type="component" value="Unassembled WGS sequence"/>
</dbReference>
<dbReference type="AlphaFoldDB" id="A0A484MRQ6"/>
<reference evidence="2 3" key="1">
    <citation type="submission" date="2018-04" db="EMBL/GenBank/DDBJ databases">
        <authorList>
            <person name="Vogel A."/>
        </authorList>
    </citation>
    <scope>NUCLEOTIDE SEQUENCE [LARGE SCALE GENOMIC DNA]</scope>
</reference>
<keyword evidence="1" id="KW-1133">Transmembrane helix</keyword>
<proteinExistence type="predicted"/>
<accession>A0A484MRQ6</accession>
<gene>
    <name evidence="2" type="ORF">CCAM_LOCUS32965</name>
</gene>
<feature type="transmembrane region" description="Helical" evidence="1">
    <location>
        <begin position="35"/>
        <end position="56"/>
    </location>
</feature>
<protein>
    <submittedName>
        <fullName evidence="2">Uncharacterized protein</fullName>
    </submittedName>
</protein>
<sequence length="119" mass="12368">MSATSTPISAATSLSSSVASTLSGVAFTVDGAAMLSAIAAGSTAVSAAGAVGRLGLKVRRKPPKHLENKLVLRDRSINIIEPIREILKLLAICCHGRVSLDGSILRPFGRIENNFKNGK</sequence>
<organism evidence="2 3">
    <name type="scientific">Cuscuta campestris</name>
    <dbReference type="NCBI Taxonomy" id="132261"/>
    <lineage>
        <taxon>Eukaryota</taxon>
        <taxon>Viridiplantae</taxon>
        <taxon>Streptophyta</taxon>
        <taxon>Embryophyta</taxon>
        <taxon>Tracheophyta</taxon>
        <taxon>Spermatophyta</taxon>
        <taxon>Magnoliopsida</taxon>
        <taxon>eudicotyledons</taxon>
        <taxon>Gunneridae</taxon>
        <taxon>Pentapetalae</taxon>
        <taxon>asterids</taxon>
        <taxon>lamiids</taxon>
        <taxon>Solanales</taxon>
        <taxon>Convolvulaceae</taxon>
        <taxon>Cuscuteae</taxon>
        <taxon>Cuscuta</taxon>
        <taxon>Cuscuta subgen. Grammica</taxon>
        <taxon>Cuscuta sect. Cleistogrammica</taxon>
    </lineage>
</organism>